<protein>
    <recommendedName>
        <fullName evidence="3">ParB-like nuclease domain-containing protein</fullName>
    </recommendedName>
</protein>
<dbReference type="EMBL" id="FNSN01000003">
    <property type="protein sequence ID" value="SEC20915.1"/>
    <property type="molecule type" value="Genomic_DNA"/>
</dbReference>
<reference evidence="1 2" key="1">
    <citation type="submission" date="2016-10" db="EMBL/GenBank/DDBJ databases">
        <authorList>
            <person name="de Groot N.N."/>
        </authorList>
    </citation>
    <scope>NUCLEOTIDE SEQUENCE [LARGE SCALE GENOMIC DNA]</scope>
    <source>
        <strain evidence="1 2">DSM 10495</strain>
    </source>
</reference>
<accession>A0A1H4QMS1</accession>
<dbReference type="AlphaFoldDB" id="A0A1H4QMS1"/>
<gene>
    <name evidence="1" type="ORF">SAMN04489745_2333</name>
</gene>
<dbReference type="Proteomes" id="UP000182652">
    <property type="component" value="Unassembled WGS sequence"/>
</dbReference>
<evidence type="ECO:0000313" key="1">
    <source>
        <dbReference type="EMBL" id="SEC20915.1"/>
    </source>
</evidence>
<keyword evidence="2" id="KW-1185">Reference proteome</keyword>
<evidence type="ECO:0008006" key="3">
    <source>
        <dbReference type="Google" id="ProtNLM"/>
    </source>
</evidence>
<proteinExistence type="predicted"/>
<name>A0A1H4QMS1_9MICC</name>
<evidence type="ECO:0000313" key="2">
    <source>
        <dbReference type="Proteomes" id="UP000182652"/>
    </source>
</evidence>
<organism evidence="1 2">
    <name type="scientific">Arthrobacter woluwensis</name>
    <dbReference type="NCBI Taxonomy" id="156980"/>
    <lineage>
        <taxon>Bacteria</taxon>
        <taxon>Bacillati</taxon>
        <taxon>Actinomycetota</taxon>
        <taxon>Actinomycetes</taxon>
        <taxon>Micrococcales</taxon>
        <taxon>Micrococcaceae</taxon>
        <taxon>Arthrobacter</taxon>
    </lineage>
</organism>
<sequence>MAVVRDDKHLGVVVEFVLVTAEIAELWLEQNLENRAVSPERVASYALDMTANNWKFTGDPIKFDWDGRLIDGQHRLLAIIRSGCTVRMLIAKGINPTAQTVIDTGKKRTSSHALQMVGYRQAPTIVAAAARIGLTEEAGKLLNAKSTLLLPTHSEVIGWVEQNTEIEQWAQLSQKYHRAIAVAPSPLAYAMYTIIRLNGAEGIRFFDDLYAMKTEGEGDPKATLLKRLRQAVATKERISAAQVIFAIYRSWNAVKVGEELKLIKFANGANPSEIPTIAQ</sequence>